<dbReference type="EMBL" id="UINC01230098">
    <property type="protein sequence ID" value="SVE62081.1"/>
    <property type="molecule type" value="Genomic_DNA"/>
</dbReference>
<feature type="non-terminal residue" evidence="2">
    <location>
        <position position="1"/>
    </location>
</feature>
<accession>A0A383EZA7</accession>
<protein>
    <submittedName>
        <fullName evidence="2">Uncharacterized protein</fullName>
    </submittedName>
</protein>
<feature type="transmembrane region" description="Helical" evidence="1">
    <location>
        <begin position="65"/>
        <end position="84"/>
    </location>
</feature>
<feature type="transmembrane region" description="Helical" evidence="1">
    <location>
        <begin position="136"/>
        <end position="153"/>
    </location>
</feature>
<feature type="transmembrane region" description="Helical" evidence="1">
    <location>
        <begin position="105"/>
        <end position="124"/>
    </location>
</feature>
<keyword evidence="1" id="KW-0472">Membrane</keyword>
<evidence type="ECO:0000313" key="2">
    <source>
        <dbReference type="EMBL" id="SVE62081.1"/>
    </source>
</evidence>
<keyword evidence="1" id="KW-0812">Transmembrane</keyword>
<evidence type="ECO:0000256" key="1">
    <source>
        <dbReference type="SAM" id="Phobius"/>
    </source>
</evidence>
<organism evidence="2">
    <name type="scientific">marine metagenome</name>
    <dbReference type="NCBI Taxonomy" id="408172"/>
    <lineage>
        <taxon>unclassified sequences</taxon>
        <taxon>metagenomes</taxon>
        <taxon>ecological metagenomes</taxon>
    </lineage>
</organism>
<proteinExistence type="predicted"/>
<keyword evidence="1" id="KW-1133">Transmembrane helix</keyword>
<dbReference type="AlphaFoldDB" id="A0A383EZA7"/>
<sequence length="178" mass="19145">FFGGRWVWGWLEESAASWEAKPRDERPEREVSRAERWLTLLAALALGGVVVGLPDSVSLGVGSGAIKGLCGVAAAGLGGRWLFVQATRKVDPETFTPFEARKLPGWIKWVSLTLLLIGAIITGFGEQIFGVGSHNTVLAAVGLGVGLFGAIWLSRRFDEIEQKFKASTRKGPPPTEEG</sequence>
<reference evidence="2" key="1">
    <citation type="submission" date="2018-05" db="EMBL/GenBank/DDBJ databases">
        <authorList>
            <person name="Lanie J.A."/>
            <person name="Ng W.-L."/>
            <person name="Kazmierczak K.M."/>
            <person name="Andrzejewski T.M."/>
            <person name="Davidsen T.M."/>
            <person name="Wayne K.J."/>
            <person name="Tettelin H."/>
            <person name="Glass J.I."/>
            <person name="Rusch D."/>
            <person name="Podicherti R."/>
            <person name="Tsui H.-C.T."/>
            <person name="Winkler M.E."/>
        </authorList>
    </citation>
    <scope>NUCLEOTIDE SEQUENCE</scope>
</reference>
<name>A0A383EZA7_9ZZZZ</name>
<feature type="transmembrane region" description="Helical" evidence="1">
    <location>
        <begin position="36"/>
        <end position="53"/>
    </location>
</feature>
<gene>
    <name evidence="2" type="ORF">METZ01_LOCUS514935</name>
</gene>